<dbReference type="Pfam" id="PF00291">
    <property type="entry name" value="PALP"/>
    <property type="match status" value="1"/>
</dbReference>
<evidence type="ECO:0000256" key="2">
    <source>
        <dbReference type="ARBA" id="ARBA00022898"/>
    </source>
</evidence>
<sequence length="333" mass="33725">MVGQTGAGQAGVGQAGVGHAGVAPSVLDAVGGTPMVRLGRVVPAGAADVLVKLEGANPTGSYKDRMATAIVEGARARGELRPGRRVVEFTGGSTGSSLAFVCAVVGHPLSLVSSDAFSPEKLRTMRAFGAELTVVPSREGRITPDLFVRMRAEVDRIVVEQDAFWTDQFHNADALTGYAVLGREILAQASSVDVFCAAVGTGGMLAGVAGVLHEAGPTRVVALEPASSPTLTAGRGGAHRVEGTATGIVPPLLVPSSSGSGRAHDDARAVDEGEARALARRLARDEGLFVGTSSALNIAGALELAAEVGPGRTVVTVAVDTGLKYLAGDLFGD</sequence>
<dbReference type="RefSeq" id="WP_274202904.1">
    <property type="nucleotide sequence ID" value="NZ_JAQZAO010000012.1"/>
</dbReference>
<keyword evidence="2" id="KW-0663">Pyridoxal phosphate</keyword>
<protein>
    <submittedName>
        <fullName evidence="4">PLP-dependent cysteine synthase family protein</fullName>
    </submittedName>
</protein>
<organism evidence="4 5">
    <name type="scientific">Actinomycetospora lemnae</name>
    <dbReference type="NCBI Taxonomy" id="3019891"/>
    <lineage>
        <taxon>Bacteria</taxon>
        <taxon>Bacillati</taxon>
        <taxon>Actinomycetota</taxon>
        <taxon>Actinomycetes</taxon>
        <taxon>Pseudonocardiales</taxon>
        <taxon>Pseudonocardiaceae</taxon>
        <taxon>Actinomycetospora</taxon>
    </lineage>
</organism>
<dbReference type="InterPro" id="IPR001926">
    <property type="entry name" value="TrpB-like_PALP"/>
</dbReference>
<accession>A0ABT5T1V6</accession>
<evidence type="ECO:0000313" key="5">
    <source>
        <dbReference type="Proteomes" id="UP001300763"/>
    </source>
</evidence>
<dbReference type="Proteomes" id="UP001300763">
    <property type="component" value="Unassembled WGS sequence"/>
</dbReference>
<dbReference type="EMBL" id="JAQZAO010000012">
    <property type="protein sequence ID" value="MDD7968371.1"/>
    <property type="molecule type" value="Genomic_DNA"/>
</dbReference>
<keyword evidence="5" id="KW-1185">Reference proteome</keyword>
<evidence type="ECO:0000313" key="4">
    <source>
        <dbReference type="EMBL" id="MDD7968371.1"/>
    </source>
</evidence>
<dbReference type="InterPro" id="IPR036052">
    <property type="entry name" value="TrpB-like_PALP_sf"/>
</dbReference>
<dbReference type="PANTHER" id="PTHR10314">
    <property type="entry name" value="CYSTATHIONINE BETA-SYNTHASE"/>
    <property type="match status" value="1"/>
</dbReference>
<feature type="domain" description="Tryptophan synthase beta chain-like PALP" evidence="3">
    <location>
        <begin position="27"/>
        <end position="318"/>
    </location>
</feature>
<comment type="caution">
    <text evidence="4">The sequence shown here is derived from an EMBL/GenBank/DDBJ whole genome shotgun (WGS) entry which is preliminary data.</text>
</comment>
<reference evidence="4 5" key="1">
    <citation type="submission" date="2023-02" db="EMBL/GenBank/DDBJ databases">
        <title>Genome sequencing required for Actinomycetospora new species description.</title>
        <authorList>
            <person name="Saimee Y."/>
            <person name="Duangmal K."/>
        </authorList>
    </citation>
    <scope>NUCLEOTIDE SEQUENCE [LARGE SCALE GENOMIC DNA]</scope>
    <source>
        <strain evidence="4 5">DW7H6</strain>
    </source>
</reference>
<evidence type="ECO:0000256" key="1">
    <source>
        <dbReference type="ARBA" id="ARBA00001933"/>
    </source>
</evidence>
<comment type="cofactor">
    <cofactor evidence="1">
        <name>pyridoxal 5'-phosphate</name>
        <dbReference type="ChEBI" id="CHEBI:597326"/>
    </cofactor>
</comment>
<dbReference type="InterPro" id="IPR050214">
    <property type="entry name" value="Cys_Synth/Cystath_Beta-Synth"/>
</dbReference>
<dbReference type="Gene3D" id="3.40.50.1100">
    <property type="match status" value="2"/>
</dbReference>
<dbReference type="SUPFAM" id="SSF53686">
    <property type="entry name" value="Tryptophan synthase beta subunit-like PLP-dependent enzymes"/>
    <property type="match status" value="1"/>
</dbReference>
<dbReference type="CDD" id="cd01561">
    <property type="entry name" value="CBS_like"/>
    <property type="match status" value="1"/>
</dbReference>
<proteinExistence type="predicted"/>
<gene>
    <name evidence="4" type="ORF">PGB27_23765</name>
</gene>
<name>A0ABT5T1V6_9PSEU</name>
<evidence type="ECO:0000259" key="3">
    <source>
        <dbReference type="Pfam" id="PF00291"/>
    </source>
</evidence>